<proteinExistence type="predicted"/>
<organism evidence="1 2">
    <name type="scientific">Dioscorea alata</name>
    <name type="common">Purple yam</name>
    <dbReference type="NCBI Taxonomy" id="55571"/>
    <lineage>
        <taxon>Eukaryota</taxon>
        <taxon>Viridiplantae</taxon>
        <taxon>Streptophyta</taxon>
        <taxon>Embryophyta</taxon>
        <taxon>Tracheophyta</taxon>
        <taxon>Spermatophyta</taxon>
        <taxon>Magnoliopsida</taxon>
        <taxon>Liliopsida</taxon>
        <taxon>Dioscoreales</taxon>
        <taxon>Dioscoreaceae</taxon>
        <taxon>Dioscorea</taxon>
    </lineage>
</organism>
<reference evidence="2" key="1">
    <citation type="journal article" date="2022" name="Nat. Commun.">
        <title>Chromosome evolution and the genetic basis of agronomically important traits in greater yam.</title>
        <authorList>
            <person name="Bredeson J.V."/>
            <person name="Lyons J.B."/>
            <person name="Oniyinde I.O."/>
            <person name="Okereke N.R."/>
            <person name="Kolade O."/>
            <person name="Nnabue I."/>
            <person name="Nwadili C.O."/>
            <person name="Hribova E."/>
            <person name="Parker M."/>
            <person name="Nwogha J."/>
            <person name="Shu S."/>
            <person name="Carlson J."/>
            <person name="Kariba R."/>
            <person name="Muthemba S."/>
            <person name="Knop K."/>
            <person name="Barton G.J."/>
            <person name="Sherwood A.V."/>
            <person name="Lopez-Montes A."/>
            <person name="Asiedu R."/>
            <person name="Jamnadass R."/>
            <person name="Muchugi A."/>
            <person name="Goodstein D."/>
            <person name="Egesi C.N."/>
            <person name="Featherston J."/>
            <person name="Asfaw A."/>
            <person name="Simpson G.G."/>
            <person name="Dolezel J."/>
            <person name="Hendre P.S."/>
            <person name="Van Deynze A."/>
            <person name="Kumar P.L."/>
            <person name="Obidiegwu J.E."/>
            <person name="Bhattacharjee R."/>
            <person name="Rokhsar D.S."/>
        </authorList>
    </citation>
    <scope>NUCLEOTIDE SEQUENCE [LARGE SCALE GENOMIC DNA]</scope>
    <source>
        <strain evidence="2">cv. TDa95/00328</strain>
    </source>
</reference>
<sequence>MASTSKELLDFSDSPSKPSVLESLLVSNKDCKTQREEKKRRGDAVDQKRNPLTAVVPTSQVLGKVKDFLGVMAQANEKLELDVKEHSRAKYDLEFLDGNEQECIEMDLLLGIADLHNQDAVAAAEAAMGNIHPTKSSTCSDCSSSDDTDEDGDESESESEHDDSFDKSEKPNSDEKHSLGNKKPNKRPKIVMLD</sequence>
<gene>
    <name evidence="1" type="ORF">IHE45_20G098100</name>
</gene>
<dbReference type="EMBL" id="CM037030">
    <property type="protein sequence ID" value="KAH7652067.1"/>
    <property type="molecule type" value="Genomic_DNA"/>
</dbReference>
<name>A0ACB7TVL9_DIOAL</name>
<evidence type="ECO:0000313" key="1">
    <source>
        <dbReference type="EMBL" id="KAH7652067.1"/>
    </source>
</evidence>
<accession>A0ACB7TVL9</accession>
<dbReference type="Proteomes" id="UP000827976">
    <property type="component" value="Chromosome 20"/>
</dbReference>
<keyword evidence="2" id="KW-1185">Reference proteome</keyword>
<comment type="caution">
    <text evidence="1">The sequence shown here is derived from an EMBL/GenBank/DDBJ whole genome shotgun (WGS) entry which is preliminary data.</text>
</comment>
<evidence type="ECO:0000313" key="2">
    <source>
        <dbReference type="Proteomes" id="UP000827976"/>
    </source>
</evidence>
<protein>
    <submittedName>
        <fullName evidence="1">Uncharacterized protein</fullName>
    </submittedName>
</protein>